<proteinExistence type="predicted"/>
<organism evidence="1 2">
    <name type="scientific">Dactylonectria estremocensis</name>
    <dbReference type="NCBI Taxonomy" id="1079267"/>
    <lineage>
        <taxon>Eukaryota</taxon>
        <taxon>Fungi</taxon>
        <taxon>Dikarya</taxon>
        <taxon>Ascomycota</taxon>
        <taxon>Pezizomycotina</taxon>
        <taxon>Sordariomycetes</taxon>
        <taxon>Hypocreomycetidae</taxon>
        <taxon>Hypocreales</taxon>
        <taxon>Nectriaceae</taxon>
        <taxon>Dactylonectria</taxon>
    </lineage>
</organism>
<evidence type="ECO:0000313" key="1">
    <source>
        <dbReference type="EMBL" id="KAH7155400.1"/>
    </source>
</evidence>
<dbReference type="EMBL" id="JAGMUU010000004">
    <property type="protein sequence ID" value="KAH7155400.1"/>
    <property type="molecule type" value="Genomic_DNA"/>
</dbReference>
<sequence>MASGKGFVYAIMHLAAHTFARDVEFVLGSITKLFLNFNQVKPIIIDAEDLALAVEAYDPVAKDLWLFLVIEFRLSGDGTTGLVLLVSSGQLAICKGGEFKLDAYCLPVTHVPPPLISTSDIISIRLQRHRELSRLDG</sequence>
<dbReference type="Proteomes" id="UP000717696">
    <property type="component" value="Unassembled WGS sequence"/>
</dbReference>
<gene>
    <name evidence="1" type="ORF">B0J13DRAFT_521556</name>
</gene>
<evidence type="ECO:0000313" key="2">
    <source>
        <dbReference type="Proteomes" id="UP000717696"/>
    </source>
</evidence>
<reference evidence="1" key="1">
    <citation type="journal article" date="2021" name="Nat. Commun.">
        <title>Genetic determinants of endophytism in the Arabidopsis root mycobiome.</title>
        <authorList>
            <person name="Mesny F."/>
            <person name="Miyauchi S."/>
            <person name="Thiergart T."/>
            <person name="Pickel B."/>
            <person name="Atanasova L."/>
            <person name="Karlsson M."/>
            <person name="Huettel B."/>
            <person name="Barry K.W."/>
            <person name="Haridas S."/>
            <person name="Chen C."/>
            <person name="Bauer D."/>
            <person name="Andreopoulos W."/>
            <person name="Pangilinan J."/>
            <person name="LaButti K."/>
            <person name="Riley R."/>
            <person name="Lipzen A."/>
            <person name="Clum A."/>
            <person name="Drula E."/>
            <person name="Henrissat B."/>
            <person name="Kohler A."/>
            <person name="Grigoriev I.V."/>
            <person name="Martin F.M."/>
            <person name="Hacquard S."/>
        </authorList>
    </citation>
    <scope>NUCLEOTIDE SEQUENCE</scope>
    <source>
        <strain evidence="1">MPI-CAGE-AT-0021</strain>
    </source>
</reference>
<protein>
    <submittedName>
        <fullName evidence="1">Uncharacterized protein</fullName>
    </submittedName>
</protein>
<dbReference type="AlphaFoldDB" id="A0A9P9JCB3"/>
<name>A0A9P9JCB3_9HYPO</name>
<keyword evidence="2" id="KW-1185">Reference proteome</keyword>
<accession>A0A9P9JCB3</accession>
<comment type="caution">
    <text evidence="1">The sequence shown here is derived from an EMBL/GenBank/DDBJ whole genome shotgun (WGS) entry which is preliminary data.</text>
</comment>
<dbReference type="OrthoDB" id="2993351at2759"/>